<keyword evidence="1" id="KW-1133">Transmembrane helix</keyword>
<comment type="caution">
    <text evidence="2">The sequence shown here is derived from an EMBL/GenBank/DDBJ whole genome shotgun (WGS) entry which is preliminary data.</text>
</comment>
<keyword evidence="1" id="KW-0472">Membrane</keyword>
<keyword evidence="1" id="KW-0812">Transmembrane</keyword>
<accession>A0A2V5LUL6</accession>
<reference evidence="2 3" key="1">
    <citation type="submission" date="2018-05" db="EMBL/GenBank/DDBJ databases">
        <title>Genetic diversity of glacier-inhabiting Cryobacterium bacteria in China and description of Cryobacterium mengkeensis sp. nov. and Arthrobacter glacialis sp. nov.</title>
        <authorList>
            <person name="Liu Q."/>
            <person name="Xin Y.-H."/>
        </authorList>
    </citation>
    <scope>NUCLEOTIDE SEQUENCE [LARGE SCALE GENOMIC DNA]</scope>
    <source>
        <strain evidence="2 3">LI2</strain>
    </source>
</reference>
<feature type="transmembrane region" description="Helical" evidence="1">
    <location>
        <begin position="70"/>
        <end position="92"/>
    </location>
</feature>
<protein>
    <submittedName>
        <fullName evidence="2">Uncharacterized protein</fullName>
    </submittedName>
</protein>
<dbReference type="AlphaFoldDB" id="A0A2V5LUL6"/>
<dbReference type="EMBL" id="QJVD01000022">
    <property type="protein sequence ID" value="PYI65636.1"/>
    <property type="molecule type" value="Genomic_DNA"/>
</dbReference>
<gene>
    <name evidence="2" type="ORF">CVV68_17315</name>
</gene>
<organism evidence="2 3">
    <name type="scientific">Arthrobacter livingstonensis</name>
    <dbReference type="NCBI Taxonomy" id="670078"/>
    <lineage>
        <taxon>Bacteria</taxon>
        <taxon>Bacillati</taxon>
        <taxon>Actinomycetota</taxon>
        <taxon>Actinomycetes</taxon>
        <taxon>Micrococcales</taxon>
        <taxon>Micrococcaceae</taxon>
        <taxon>Arthrobacter</taxon>
    </lineage>
</organism>
<keyword evidence="3" id="KW-1185">Reference proteome</keyword>
<feature type="transmembrane region" description="Helical" evidence="1">
    <location>
        <begin position="138"/>
        <end position="158"/>
    </location>
</feature>
<dbReference type="Proteomes" id="UP000247832">
    <property type="component" value="Unassembled WGS sequence"/>
</dbReference>
<evidence type="ECO:0000313" key="2">
    <source>
        <dbReference type="EMBL" id="PYI65636.1"/>
    </source>
</evidence>
<feature type="transmembrane region" description="Helical" evidence="1">
    <location>
        <begin position="34"/>
        <end position="58"/>
    </location>
</feature>
<proteinExistence type="predicted"/>
<evidence type="ECO:0000313" key="3">
    <source>
        <dbReference type="Proteomes" id="UP000247832"/>
    </source>
</evidence>
<evidence type="ECO:0000256" key="1">
    <source>
        <dbReference type="SAM" id="Phobius"/>
    </source>
</evidence>
<name>A0A2V5LUL6_9MICC</name>
<sequence length="172" mass="19466">MKLESDSAAEKRWEAALNLVEGVRDDNYGRRRTWTWIFLIALLIIVGSGGILIAAVLPMGDRTEPSPGRVWIAGALSVIAFVWIVVVFVHGLRSKSFITRWRAVPSPLNRTERRRVVKQWCAMAFLVAGLLLNTELRIVQIMAAASIFAYTIAAVLMFRDRRRIAGFLRRNE</sequence>
<feature type="transmembrane region" description="Helical" evidence="1">
    <location>
        <begin position="116"/>
        <end position="132"/>
    </location>
</feature>